<sequence length="412" mass="46080">MASHRRHASADPVRPPALSPSHRPGAAGRAVVPLSSQCYNTSAHAMRVSKRFHVVQKGMLTGAATGPWATNARGKATASRLAGKVAAAFPHERITAQLRGDGGKKNSLRLENNFMLDLNHLREEYRNGDAIYRHFVLEHARMCERPPIIDALRRTSILFKYACFPDVYAWATLPVTALIEAVWNHHHQARPRRQQPSPQAVRGTVSRKPQPQYVELIACLERVLNYAYTGAAQALPRQLMYGIWAGRSLLQTGFPMLWIGLSFTGESGAIPSVRVNLWPLDQETKRPLTASKCAQEITYGVPHYLGYETLFYMQSELSRMPADLWRDASLLGRQLRLLARIAIRCFVDDTVDLVHNQVMAEVKPLLAERGSDEYPHARARHEALRSWEATEHPLDIGDHGSTLRLLTMAVGA</sequence>
<evidence type="ECO:0000313" key="1">
    <source>
        <dbReference type="EMBL" id="KAJ2983504.1"/>
    </source>
</evidence>
<gene>
    <name evidence="1" type="ORF">NUW54_g10628</name>
</gene>
<name>A0ACC1NWR5_9APHY</name>
<keyword evidence="2" id="KW-1185">Reference proteome</keyword>
<dbReference type="Proteomes" id="UP001144978">
    <property type="component" value="Unassembled WGS sequence"/>
</dbReference>
<dbReference type="EMBL" id="JANSHE010003884">
    <property type="protein sequence ID" value="KAJ2983504.1"/>
    <property type="molecule type" value="Genomic_DNA"/>
</dbReference>
<protein>
    <submittedName>
        <fullName evidence="1">Uncharacterized protein</fullName>
    </submittedName>
</protein>
<organism evidence="1 2">
    <name type="scientific">Trametes sanguinea</name>
    <dbReference type="NCBI Taxonomy" id="158606"/>
    <lineage>
        <taxon>Eukaryota</taxon>
        <taxon>Fungi</taxon>
        <taxon>Dikarya</taxon>
        <taxon>Basidiomycota</taxon>
        <taxon>Agaricomycotina</taxon>
        <taxon>Agaricomycetes</taxon>
        <taxon>Polyporales</taxon>
        <taxon>Polyporaceae</taxon>
        <taxon>Trametes</taxon>
    </lineage>
</organism>
<evidence type="ECO:0000313" key="2">
    <source>
        <dbReference type="Proteomes" id="UP001144978"/>
    </source>
</evidence>
<reference evidence="1" key="1">
    <citation type="submission" date="2022-08" db="EMBL/GenBank/DDBJ databases">
        <title>Genome Sequence of Pycnoporus sanguineus.</title>
        <authorList>
            <person name="Buettner E."/>
        </authorList>
    </citation>
    <scope>NUCLEOTIDE SEQUENCE</scope>
    <source>
        <strain evidence="1">CG-C14</strain>
    </source>
</reference>
<comment type="caution">
    <text evidence="1">The sequence shown here is derived from an EMBL/GenBank/DDBJ whole genome shotgun (WGS) entry which is preliminary data.</text>
</comment>
<accession>A0ACC1NWR5</accession>
<proteinExistence type="predicted"/>